<dbReference type="Proteomes" id="UP001251528">
    <property type="component" value="Unassembled WGS sequence"/>
</dbReference>
<reference evidence="2" key="1">
    <citation type="submission" date="2023-06" db="EMBL/GenBank/DDBJ databases">
        <title>Conoideocrella luteorostrata (Hypocreales: Clavicipitaceae), a potential biocontrol fungus for elongate hemlock scale in United States Christmas tree production areas.</title>
        <authorList>
            <person name="Barrett H."/>
            <person name="Lovett B."/>
            <person name="Macias A.M."/>
            <person name="Stajich J.E."/>
            <person name="Kasson M.T."/>
        </authorList>
    </citation>
    <scope>NUCLEOTIDE SEQUENCE</scope>
    <source>
        <strain evidence="2">ARSEF 14590</strain>
    </source>
</reference>
<dbReference type="PANTHER" id="PTHR33112">
    <property type="entry name" value="DOMAIN PROTEIN, PUTATIVE-RELATED"/>
    <property type="match status" value="1"/>
</dbReference>
<dbReference type="Pfam" id="PF06985">
    <property type="entry name" value="HET"/>
    <property type="match status" value="1"/>
</dbReference>
<evidence type="ECO:0000313" key="2">
    <source>
        <dbReference type="EMBL" id="KAK2599937.1"/>
    </source>
</evidence>
<sequence length="566" mass="64835">MLENKRGKNNSDYPILLSLAQKTSQRCDLCRLLANRFEGWGDETEIHLLNSRSRLRICAAPGTGEARKDIQIGFPALPRAGSPAHFDLLREWLRVCDEDHKPLRCRLKSKPENLPTRVLDVGDGEDFHFLRLCEPKPGQGIEYIALSHSWGKLSPEQKSTFCTNAANVGARHVGFDIDKLPQAFKDAIHVTRRLQKRYLWIDSLCIVQDDESDWELESRRMEAVFDNAYCTIAATSAKDCTVGFLNTQPTKQQCIKVPTSSHGQVFICETTDDFDRDVEDGILNKRAWVLQERALSCRTIHFTDSQTYWECGVGVRCESLTHMRNSKALFLGDPDFPESVRWRRYEDQVSLFQFLCSRYSALGLSVRTDRAVAISGLQERVAGVFASVARYGVFEKYLHRSLLWQRSARAELEPISYQNNSVPSWSWMAYHGKIEYMHIPFGDVEWVQDIRFMERTLTAEVQIFYNWDWLAFNPNGGAVRKMGSCTSIQLIYDEEQSADSEDRGPVLYFVALGREPEPDQFTFGFDPRCYGLIVTPRQDLPDTYKRIGVGYFPKSRLHIQGQGCIT</sequence>
<proteinExistence type="predicted"/>
<accession>A0AAJ0CPY0</accession>
<gene>
    <name evidence="2" type="ORF">QQS21_005321</name>
</gene>
<dbReference type="AlphaFoldDB" id="A0AAJ0CPY0"/>
<evidence type="ECO:0000313" key="3">
    <source>
        <dbReference type="Proteomes" id="UP001251528"/>
    </source>
</evidence>
<protein>
    <recommendedName>
        <fullName evidence="1">Heterokaryon incompatibility domain-containing protein</fullName>
    </recommendedName>
</protein>
<dbReference type="PANTHER" id="PTHR33112:SF10">
    <property type="entry name" value="TOL"/>
    <property type="match status" value="1"/>
</dbReference>
<comment type="caution">
    <text evidence="2">The sequence shown here is derived from an EMBL/GenBank/DDBJ whole genome shotgun (WGS) entry which is preliminary data.</text>
</comment>
<dbReference type="EMBL" id="JASWJB010000087">
    <property type="protein sequence ID" value="KAK2599937.1"/>
    <property type="molecule type" value="Genomic_DNA"/>
</dbReference>
<evidence type="ECO:0000259" key="1">
    <source>
        <dbReference type="Pfam" id="PF06985"/>
    </source>
</evidence>
<keyword evidence="3" id="KW-1185">Reference proteome</keyword>
<name>A0AAJ0CPY0_9HYPO</name>
<feature type="domain" description="Heterokaryon incompatibility" evidence="1">
    <location>
        <begin position="143"/>
        <end position="292"/>
    </location>
</feature>
<organism evidence="2 3">
    <name type="scientific">Conoideocrella luteorostrata</name>
    <dbReference type="NCBI Taxonomy" id="1105319"/>
    <lineage>
        <taxon>Eukaryota</taxon>
        <taxon>Fungi</taxon>
        <taxon>Dikarya</taxon>
        <taxon>Ascomycota</taxon>
        <taxon>Pezizomycotina</taxon>
        <taxon>Sordariomycetes</taxon>
        <taxon>Hypocreomycetidae</taxon>
        <taxon>Hypocreales</taxon>
        <taxon>Clavicipitaceae</taxon>
        <taxon>Conoideocrella</taxon>
    </lineage>
</organism>
<dbReference type="InterPro" id="IPR010730">
    <property type="entry name" value="HET"/>
</dbReference>